<dbReference type="AlphaFoldDB" id="A0A4Q8AI24"/>
<sequence>MELIVLTVIAAMLGLLFYLVGRFGAAGAGANDHVPAIIGRGWRMLAACGRTPQIPGR</sequence>
<organism evidence="1 2">
    <name type="scientific">Zhihengliuella halotolerans</name>
    <dbReference type="NCBI Taxonomy" id="370736"/>
    <lineage>
        <taxon>Bacteria</taxon>
        <taxon>Bacillati</taxon>
        <taxon>Actinomycetota</taxon>
        <taxon>Actinomycetes</taxon>
        <taxon>Micrococcales</taxon>
        <taxon>Micrococcaceae</taxon>
        <taxon>Zhihengliuella</taxon>
    </lineage>
</organism>
<dbReference type="EMBL" id="SHLA01000001">
    <property type="protein sequence ID" value="RZU63369.1"/>
    <property type="molecule type" value="Genomic_DNA"/>
</dbReference>
<dbReference type="Proteomes" id="UP000292685">
    <property type="component" value="Unassembled WGS sequence"/>
</dbReference>
<name>A0A4Q8AI24_9MICC</name>
<keyword evidence="2" id="KW-1185">Reference proteome</keyword>
<accession>A0A4Q8AI24</accession>
<protein>
    <submittedName>
        <fullName evidence="1">Uncharacterized protein</fullName>
    </submittedName>
</protein>
<evidence type="ECO:0000313" key="2">
    <source>
        <dbReference type="Proteomes" id="UP000292685"/>
    </source>
</evidence>
<comment type="caution">
    <text evidence="1">The sequence shown here is derived from an EMBL/GenBank/DDBJ whole genome shotgun (WGS) entry which is preliminary data.</text>
</comment>
<gene>
    <name evidence="1" type="ORF">EV380_2986</name>
</gene>
<reference evidence="1 2" key="1">
    <citation type="submission" date="2019-02" db="EMBL/GenBank/DDBJ databases">
        <title>Sequencing the genomes of 1000 actinobacteria strains.</title>
        <authorList>
            <person name="Klenk H.-P."/>
        </authorList>
    </citation>
    <scope>NUCLEOTIDE SEQUENCE [LARGE SCALE GENOMIC DNA]</scope>
    <source>
        <strain evidence="1 2">DSM 17364</strain>
    </source>
</reference>
<proteinExistence type="predicted"/>
<dbReference type="RefSeq" id="WP_165391977.1">
    <property type="nucleotide sequence ID" value="NZ_SHLA01000001.1"/>
</dbReference>
<evidence type="ECO:0000313" key="1">
    <source>
        <dbReference type="EMBL" id="RZU63369.1"/>
    </source>
</evidence>